<comment type="caution">
    <text evidence="13">The sequence shown here is derived from an EMBL/GenBank/DDBJ whole genome shotgun (WGS) entry which is preliminary data.</text>
</comment>
<evidence type="ECO:0000256" key="9">
    <source>
        <dbReference type="ARBA" id="ARBA00023049"/>
    </source>
</evidence>
<evidence type="ECO:0000259" key="12">
    <source>
        <dbReference type="PROSITE" id="PS52035"/>
    </source>
</evidence>
<dbReference type="SMART" id="SM00631">
    <property type="entry name" value="Zn_pept"/>
    <property type="match status" value="1"/>
</dbReference>
<dbReference type="SUPFAM" id="SSF54897">
    <property type="entry name" value="Protease propeptides/inhibitors"/>
    <property type="match status" value="1"/>
</dbReference>
<dbReference type="SUPFAM" id="SSF53187">
    <property type="entry name" value="Zn-dependent exopeptidases"/>
    <property type="match status" value="1"/>
</dbReference>
<dbReference type="PANTHER" id="PTHR11705">
    <property type="entry name" value="PROTEASE FAMILY M14 CARBOXYPEPTIDASE A,B"/>
    <property type="match status" value="1"/>
</dbReference>
<protein>
    <recommendedName>
        <fullName evidence="12">Peptidase M14 domain-containing protein</fullName>
    </recommendedName>
</protein>
<keyword evidence="6 11" id="KW-0732">Signal</keyword>
<comment type="cofactor">
    <cofactor evidence="1">
        <name>Zn(2+)</name>
        <dbReference type="ChEBI" id="CHEBI:29105"/>
    </cofactor>
</comment>
<dbReference type="AlphaFoldDB" id="A0A267EMH0"/>
<dbReference type="FunFam" id="3.40.630.10:FF:000084">
    <property type="entry name" value="Carboxypeptidase B2"/>
    <property type="match status" value="1"/>
</dbReference>
<proteinExistence type="inferred from homology"/>
<evidence type="ECO:0000313" key="13">
    <source>
        <dbReference type="EMBL" id="PAA62077.1"/>
    </source>
</evidence>
<evidence type="ECO:0000256" key="10">
    <source>
        <dbReference type="PROSITE-ProRule" id="PRU01379"/>
    </source>
</evidence>
<evidence type="ECO:0000256" key="2">
    <source>
        <dbReference type="ARBA" id="ARBA00005988"/>
    </source>
</evidence>
<keyword evidence="7" id="KW-0378">Hydrolase</keyword>
<feature type="domain" description="Peptidase M14" evidence="12">
    <location>
        <begin position="136"/>
        <end position="440"/>
    </location>
</feature>
<dbReference type="OrthoDB" id="3626597at2759"/>
<accession>A0A267EMH0</accession>
<feature type="signal peptide" evidence="11">
    <location>
        <begin position="1"/>
        <end position="35"/>
    </location>
</feature>
<dbReference type="GO" id="GO:0005615">
    <property type="term" value="C:extracellular space"/>
    <property type="evidence" value="ECO:0007669"/>
    <property type="project" value="TreeGrafter"/>
</dbReference>
<evidence type="ECO:0000313" key="14">
    <source>
        <dbReference type="Proteomes" id="UP000215902"/>
    </source>
</evidence>
<dbReference type="CDD" id="cd03860">
    <property type="entry name" value="M14_CP_A-B_like"/>
    <property type="match status" value="1"/>
</dbReference>
<feature type="active site" description="Proton donor/acceptor" evidence="10">
    <location>
        <position position="403"/>
    </location>
</feature>
<evidence type="ECO:0000256" key="3">
    <source>
        <dbReference type="ARBA" id="ARBA00022645"/>
    </source>
</evidence>
<dbReference type="Gene3D" id="3.40.630.10">
    <property type="entry name" value="Zn peptidases"/>
    <property type="match status" value="1"/>
</dbReference>
<evidence type="ECO:0000256" key="6">
    <source>
        <dbReference type="ARBA" id="ARBA00022729"/>
    </source>
</evidence>
<evidence type="ECO:0000256" key="11">
    <source>
        <dbReference type="SAM" id="SignalP"/>
    </source>
</evidence>
<dbReference type="Proteomes" id="UP000215902">
    <property type="component" value="Unassembled WGS sequence"/>
</dbReference>
<sequence length="441" mass="49664">FSGKHSQQTLSIPTLIMRLFVLSLCCLQLALLASAVKEDEELFDWQEFHLTIENPQAAATVRHYVNARDFLVANENHLGYTESVVVPPQEVIGFMAFLGNLQVKYEILEKDVGGMLLRARLENKLSARAFNNDPSTYFAQSSEIYTWMEGLVSQNSGVASLVSIGRSYEGRNLRVLRLNMNGGSNKPVIFIDAAIHAREWLAPATLNYIVKQLINDYKAGNSEVRTLMNKFDWHFMPVVNPDGYDYTFRSSSTRYWRKTRKPYRFAYGADPNRNFDFMFGGPGTSNNPSSDIYHGPNAFSEPETKALSDYLTGIRNQLQQGMYISFHTYGQWWLTPPGYTRSLPSDHTEMMRVGNAAAAAIRAVSGQNFRVGQPANVGLYEAAGGSYDWVKYRLGVKYSFTPELRPYYNGSLSGFSPSAREIPNSGKEIYQAVKAVVKEIM</sequence>
<keyword evidence="9" id="KW-0482">Metalloprotease</keyword>
<dbReference type="GO" id="GO:0004181">
    <property type="term" value="F:metallocarboxypeptidase activity"/>
    <property type="evidence" value="ECO:0007669"/>
    <property type="project" value="InterPro"/>
</dbReference>
<dbReference type="GO" id="GO:0006508">
    <property type="term" value="P:proteolysis"/>
    <property type="evidence" value="ECO:0007669"/>
    <property type="project" value="UniProtKB-KW"/>
</dbReference>
<organism evidence="13 14">
    <name type="scientific">Macrostomum lignano</name>
    <dbReference type="NCBI Taxonomy" id="282301"/>
    <lineage>
        <taxon>Eukaryota</taxon>
        <taxon>Metazoa</taxon>
        <taxon>Spiralia</taxon>
        <taxon>Lophotrochozoa</taxon>
        <taxon>Platyhelminthes</taxon>
        <taxon>Rhabditophora</taxon>
        <taxon>Macrostomorpha</taxon>
        <taxon>Macrostomida</taxon>
        <taxon>Macrostomidae</taxon>
        <taxon>Macrostomum</taxon>
    </lineage>
</organism>
<comment type="similarity">
    <text evidence="2 10">Belongs to the peptidase M14 family.</text>
</comment>
<keyword evidence="5" id="KW-0479">Metal-binding</keyword>
<dbReference type="PROSITE" id="PS52035">
    <property type="entry name" value="PEPTIDASE_M14"/>
    <property type="match status" value="1"/>
</dbReference>
<feature type="chain" id="PRO_5012876528" description="Peptidase M14 domain-containing protein" evidence="11">
    <location>
        <begin position="36"/>
        <end position="441"/>
    </location>
</feature>
<dbReference type="EMBL" id="NIVC01001975">
    <property type="protein sequence ID" value="PAA62077.1"/>
    <property type="molecule type" value="Genomic_DNA"/>
</dbReference>
<keyword evidence="14" id="KW-1185">Reference proteome</keyword>
<keyword evidence="8" id="KW-0862">Zinc</keyword>
<dbReference type="STRING" id="282301.A0A267EMH0"/>
<name>A0A267EMH0_9PLAT</name>
<dbReference type="PROSITE" id="PS00132">
    <property type="entry name" value="CARBOXYPEPT_ZN_1"/>
    <property type="match status" value="1"/>
</dbReference>
<dbReference type="Pfam" id="PF00246">
    <property type="entry name" value="Peptidase_M14"/>
    <property type="match status" value="1"/>
</dbReference>
<evidence type="ECO:0000256" key="1">
    <source>
        <dbReference type="ARBA" id="ARBA00001947"/>
    </source>
</evidence>
<reference evidence="13 14" key="1">
    <citation type="submission" date="2017-06" db="EMBL/GenBank/DDBJ databases">
        <title>A platform for efficient transgenesis in Macrostomum lignano, a flatworm model organism for stem cell research.</title>
        <authorList>
            <person name="Berezikov E."/>
        </authorList>
    </citation>
    <scope>NUCLEOTIDE SEQUENCE [LARGE SCALE GENOMIC DNA]</scope>
    <source>
        <strain evidence="13">DV1</strain>
        <tissue evidence="13">Whole organism</tissue>
    </source>
</reference>
<dbReference type="PRINTS" id="PR00765">
    <property type="entry name" value="CRBOXYPTASEA"/>
</dbReference>
<evidence type="ECO:0000256" key="7">
    <source>
        <dbReference type="ARBA" id="ARBA00022801"/>
    </source>
</evidence>
<keyword evidence="3" id="KW-0121">Carboxypeptidase</keyword>
<dbReference type="PANTHER" id="PTHR11705:SF91">
    <property type="entry name" value="FI01817P-RELATED"/>
    <property type="match status" value="1"/>
</dbReference>
<evidence type="ECO:0000256" key="5">
    <source>
        <dbReference type="ARBA" id="ARBA00022723"/>
    </source>
</evidence>
<dbReference type="InterPro" id="IPR000834">
    <property type="entry name" value="Peptidase_M14"/>
</dbReference>
<gene>
    <name evidence="13" type="ORF">BOX15_Mlig024556g1</name>
</gene>
<feature type="non-terminal residue" evidence="13">
    <location>
        <position position="1"/>
    </location>
</feature>
<dbReference type="GO" id="GO:0008270">
    <property type="term" value="F:zinc ion binding"/>
    <property type="evidence" value="ECO:0007669"/>
    <property type="project" value="InterPro"/>
</dbReference>
<keyword evidence="4" id="KW-0645">Protease</keyword>
<dbReference type="InterPro" id="IPR057246">
    <property type="entry name" value="CARBOXYPEPT_ZN_1"/>
</dbReference>
<evidence type="ECO:0000256" key="4">
    <source>
        <dbReference type="ARBA" id="ARBA00022670"/>
    </source>
</evidence>
<evidence type="ECO:0000256" key="8">
    <source>
        <dbReference type="ARBA" id="ARBA00022833"/>
    </source>
</evidence>